<dbReference type="InterPro" id="IPR013783">
    <property type="entry name" value="Ig-like_fold"/>
</dbReference>
<dbReference type="Proteomes" id="UP000321532">
    <property type="component" value="Unassembled WGS sequence"/>
</dbReference>
<dbReference type="NCBIfam" id="TIGR04183">
    <property type="entry name" value="Por_Secre_tail"/>
    <property type="match status" value="1"/>
</dbReference>
<dbReference type="Pfam" id="PF05345">
    <property type="entry name" value="He_PIG"/>
    <property type="match status" value="1"/>
</dbReference>
<sequence length="455" mass="50483">MPAQALHSAEISFHADTTNASSMLYFFKLVLYKEKGLTEPDAITASLNFGDGTTAHVDRTSRTLLSANANIYRDVYYFKHQFSAPGNFTVSFRYINRLIDYLNIPGSENIAFGLQANVKVDLTATGNHSPVFLAPPITTAILGQPFRHNITAYDPDGDSVAYKLVPAFQQKNQPVLSYEFPEGATINTRTGEFSWPNPKRAGRHGVVIEVREYRQGVLIGTVMRDFSVIVGPSGMNPVLQIQNRNQVPVITQNQLFITAMNTPVKIRITASRAGSLAAYSELFRNENVITARVMADNPPEIEYTITPTPALQRSLPYIITFRGTSATVTADIAAQQDLTLAVYFRPERVINQQNTTEGGERDILTSSPEPDDAGSLVFNIYPNPVHTDFKVDNNSKLPAKLLLYNASSRLVLVQALRLKQTHIKRPSGLRAGIYYYIILAGQEKKIARTGKLLVW</sequence>
<keyword evidence="2" id="KW-1185">Reference proteome</keyword>
<accession>A0A512AZT8</accession>
<organism evidence="1 2">
    <name type="scientific">Adhaeribacter aerolatus</name>
    <dbReference type="NCBI Taxonomy" id="670289"/>
    <lineage>
        <taxon>Bacteria</taxon>
        <taxon>Pseudomonadati</taxon>
        <taxon>Bacteroidota</taxon>
        <taxon>Cytophagia</taxon>
        <taxon>Cytophagales</taxon>
        <taxon>Hymenobacteraceae</taxon>
        <taxon>Adhaeribacter</taxon>
    </lineage>
</organism>
<dbReference type="InterPro" id="IPR026444">
    <property type="entry name" value="Secre_tail"/>
</dbReference>
<evidence type="ECO:0000313" key="1">
    <source>
        <dbReference type="EMBL" id="GEO05233.1"/>
    </source>
</evidence>
<dbReference type="AlphaFoldDB" id="A0A512AZT8"/>
<name>A0A512AZT8_9BACT</name>
<gene>
    <name evidence="1" type="ORF">AAE02nite_28970</name>
</gene>
<dbReference type="EMBL" id="BJYS01000021">
    <property type="protein sequence ID" value="GEO05233.1"/>
    <property type="molecule type" value="Genomic_DNA"/>
</dbReference>
<protein>
    <recommendedName>
        <fullName evidence="3">Secretion system C-terminal sorting domain-containing protein</fullName>
    </recommendedName>
</protein>
<evidence type="ECO:0008006" key="3">
    <source>
        <dbReference type="Google" id="ProtNLM"/>
    </source>
</evidence>
<evidence type="ECO:0000313" key="2">
    <source>
        <dbReference type="Proteomes" id="UP000321532"/>
    </source>
</evidence>
<comment type="caution">
    <text evidence="1">The sequence shown here is derived from an EMBL/GenBank/DDBJ whole genome shotgun (WGS) entry which is preliminary data.</text>
</comment>
<reference evidence="1 2" key="1">
    <citation type="submission" date="2019-07" db="EMBL/GenBank/DDBJ databases">
        <title>Whole genome shotgun sequence of Adhaeribacter aerolatus NBRC 106133.</title>
        <authorList>
            <person name="Hosoyama A."/>
            <person name="Uohara A."/>
            <person name="Ohji S."/>
            <person name="Ichikawa N."/>
        </authorList>
    </citation>
    <scope>NUCLEOTIDE SEQUENCE [LARGE SCALE GENOMIC DNA]</scope>
    <source>
        <strain evidence="1 2">NBRC 106133</strain>
    </source>
</reference>
<proteinExistence type="predicted"/>
<dbReference type="Gene3D" id="2.60.40.10">
    <property type="entry name" value="Immunoglobulins"/>
    <property type="match status" value="1"/>
</dbReference>